<feature type="coiled-coil region" evidence="10">
    <location>
        <begin position="233"/>
        <end position="291"/>
    </location>
</feature>
<evidence type="ECO:0000256" key="4">
    <source>
        <dbReference type="ARBA" id="ARBA00022618"/>
    </source>
</evidence>
<keyword evidence="9" id="KW-0131">Cell cycle</keyword>
<dbReference type="Pfam" id="PF25762">
    <property type="entry name" value="HAUS1"/>
    <property type="match status" value="1"/>
</dbReference>
<evidence type="ECO:0000256" key="7">
    <source>
        <dbReference type="ARBA" id="ARBA00023054"/>
    </source>
</evidence>
<evidence type="ECO:0000313" key="12">
    <source>
        <dbReference type="Proteomes" id="UP001153678"/>
    </source>
</evidence>
<evidence type="ECO:0000256" key="10">
    <source>
        <dbReference type="SAM" id="Coils"/>
    </source>
</evidence>
<comment type="caution">
    <text evidence="11">The sequence shown here is derived from an EMBL/GenBank/DDBJ whole genome shotgun (WGS) entry which is preliminary data.</text>
</comment>
<evidence type="ECO:0000256" key="9">
    <source>
        <dbReference type="ARBA" id="ARBA00023306"/>
    </source>
</evidence>
<proteinExistence type="inferred from homology"/>
<name>A0A9W4T0G1_9GLOM</name>
<dbReference type="AlphaFoldDB" id="A0A9W4T0G1"/>
<comment type="similarity">
    <text evidence="2">Belongs to the HAUS1 family.</text>
</comment>
<keyword evidence="5" id="KW-0493">Microtubule</keyword>
<dbReference type="InterPro" id="IPR026243">
    <property type="entry name" value="HAUS1"/>
</dbReference>
<gene>
    <name evidence="11" type="ORF">FWILDA_LOCUS12283</name>
</gene>
<dbReference type="PRINTS" id="PR02087">
    <property type="entry name" value="HAUSAUGMINL1"/>
</dbReference>
<dbReference type="OrthoDB" id="5372507at2759"/>
<accession>A0A9W4T0G1</accession>
<evidence type="ECO:0000256" key="8">
    <source>
        <dbReference type="ARBA" id="ARBA00023212"/>
    </source>
</evidence>
<sequence length="297" mass="34659">MNQIFGNEDVYDSFDENESNEKWEFIDSWLKSHFKDKSIPLFERNREVASALYELALFNKQQDAMTEIIINRQKIQTVEYRAEAKRIKDILDIVELSKVDLSKNGTQALKTLSSLATVLGLADTERSSYLSALAQLNLNTLRVERKNNVILRSTESMETQIQTAKLRNEKLNTLLSNLRCRWNSKGQQKLQEWKKNTLLLSEKGKEYQSRLSILERKYNDMNVKEGGLRFKDLKEKENNVNALDHEIRSKTSKLKIYKIMPPNMTLAKLQLDEAKLKLDELKETRDELIYNMAGNFQ</sequence>
<dbReference type="GO" id="GO:0051225">
    <property type="term" value="P:spindle assembly"/>
    <property type="evidence" value="ECO:0007669"/>
    <property type="project" value="InterPro"/>
</dbReference>
<protein>
    <submittedName>
        <fullName evidence="11">12630_t:CDS:1</fullName>
    </submittedName>
</protein>
<evidence type="ECO:0000256" key="6">
    <source>
        <dbReference type="ARBA" id="ARBA00022776"/>
    </source>
</evidence>
<evidence type="ECO:0000256" key="3">
    <source>
        <dbReference type="ARBA" id="ARBA00022490"/>
    </source>
</evidence>
<dbReference type="PANTHER" id="PTHR31570">
    <property type="entry name" value="HAUS AUGMIN-LIKE COMPLEX SUBUNIT 1"/>
    <property type="match status" value="1"/>
</dbReference>
<dbReference type="GO" id="GO:0005874">
    <property type="term" value="C:microtubule"/>
    <property type="evidence" value="ECO:0007669"/>
    <property type="project" value="UniProtKB-KW"/>
</dbReference>
<evidence type="ECO:0000313" key="11">
    <source>
        <dbReference type="EMBL" id="CAI2185850.1"/>
    </source>
</evidence>
<dbReference type="GO" id="GO:0005819">
    <property type="term" value="C:spindle"/>
    <property type="evidence" value="ECO:0007669"/>
    <property type="project" value="UniProtKB-SubCell"/>
</dbReference>
<keyword evidence="6" id="KW-0498">Mitosis</keyword>
<dbReference type="PANTHER" id="PTHR31570:SF1">
    <property type="entry name" value="HAUS AUGMIN-LIKE COMPLEX SUBUNIT 1"/>
    <property type="match status" value="1"/>
</dbReference>
<evidence type="ECO:0000256" key="2">
    <source>
        <dbReference type="ARBA" id="ARBA00005479"/>
    </source>
</evidence>
<dbReference type="GO" id="GO:0005829">
    <property type="term" value="C:cytosol"/>
    <property type="evidence" value="ECO:0007669"/>
    <property type="project" value="TreeGrafter"/>
</dbReference>
<keyword evidence="7 10" id="KW-0175">Coiled coil</keyword>
<keyword evidence="3" id="KW-0963">Cytoplasm</keyword>
<keyword evidence="8" id="KW-0206">Cytoskeleton</keyword>
<organism evidence="11 12">
    <name type="scientific">Funneliformis geosporum</name>
    <dbReference type="NCBI Taxonomy" id="1117311"/>
    <lineage>
        <taxon>Eukaryota</taxon>
        <taxon>Fungi</taxon>
        <taxon>Fungi incertae sedis</taxon>
        <taxon>Mucoromycota</taxon>
        <taxon>Glomeromycotina</taxon>
        <taxon>Glomeromycetes</taxon>
        <taxon>Glomerales</taxon>
        <taxon>Glomeraceae</taxon>
        <taxon>Funneliformis</taxon>
    </lineage>
</organism>
<comment type="subcellular location">
    <subcellularLocation>
        <location evidence="1">Cytoplasm</location>
        <location evidence="1">Cytoskeleton</location>
        <location evidence="1">Spindle</location>
    </subcellularLocation>
</comment>
<keyword evidence="4" id="KW-0132">Cell division</keyword>
<keyword evidence="12" id="KW-1185">Reference proteome</keyword>
<dbReference type="EMBL" id="CAMKVN010003892">
    <property type="protein sequence ID" value="CAI2185850.1"/>
    <property type="molecule type" value="Genomic_DNA"/>
</dbReference>
<dbReference type="GO" id="GO:0051301">
    <property type="term" value="P:cell division"/>
    <property type="evidence" value="ECO:0007669"/>
    <property type="project" value="UniProtKB-KW"/>
</dbReference>
<evidence type="ECO:0000256" key="5">
    <source>
        <dbReference type="ARBA" id="ARBA00022701"/>
    </source>
</evidence>
<dbReference type="Proteomes" id="UP001153678">
    <property type="component" value="Unassembled WGS sequence"/>
</dbReference>
<evidence type="ECO:0000256" key="1">
    <source>
        <dbReference type="ARBA" id="ARBA00004186"/>
    </source>
</evidence>
<dbReference type="GO" id="GO:0070652">
    <property type="term" value="C:HAUS complex"/>
    <property type="evidence" value="ECO:0007669"/>
    <property type="project" value="InterPro"/>
</dbReference>
<reference evidence="11" key="1">
    <citation type="submission" date="2022-08" db="EMBL/GenBank/DDBJ databases">
        <authorList>
            <person name="Kallberg Y."/>
            <person name="Tangrot J."/>
            <person name="Rosling A."/>
        </authorList>
    </citation>
    <scope>NUCLEOTIDE SEQUENCE</scope>
    <source>
        <strain evidence="11">Wild A</strain>
    </source>
</reference>